<reference evidence="1 2" key="1">
    <citation type="submission" date="2019-06" db="EMBL/GenBank/DDBJ databases">
        <authorList>
            <consortium name="GenomeTrakr network: Whole genome sequencing for foodborne pathogen traceback"/>
        </authorList>
    </citation>
    <scope>NUCLEOTIDE SEQUENCE [LARGE SCALE GENOMIC DNA]</scope>
    <source>
        <strain evidence="1 2">PSU-1847</strain>
    </source>
</reference>
<protein>
    <submittedName>
        <fullName evidence="1">Phage replication protein</fullName>
    </submittedName>
</protein>
<name>A0A2X7MTE8_ECOLX</name>
<comment type="caution">
    <text evidence="1">The sequence shown here is derived from an EMBL/GenBank/DDBJ whole genome shotgun (WGS) entry which is preliminary data.</text>
</comment>
<dbReference type="AlphaFoldDB" id="A0A2X7MTE8"/>
<dbReference type="InterPro" id="IPR009731">
    <property type="entry name" value="P-like"/>
</dbReference>
<evidence type="ECO:0000313" key="1">
    <source>
        <dbReference type="EMBL" id="EFB1700030.1"/>
    </source>
</evidence>
<proteinExistence type="predicted"/>
<organism evidence="1 2">
    <name type="scientific">Escherichia coli</name>
    <dbReference type="NCBI Taxonomy" id="562"/>
    <lineage>
        <taxon>Bacteria</taxon>
        <taxon>Pseudomonadati</taxon>
        <taxon>Pseudomonadota</taxon>
        <taxon>Gammaproteobacteria</taxon>
        <taxon>Enterobacterales</taxon>
        <taxon>Enterobacteriaceae</taxon>
        <taxon>Escherichia</taxon>
    </lineage>
</organism>
<evidence type="ECO:0000313" key="2">
    <source>
        <dbReference type="Proteomes" id="UP000533284"/>
    </source>
</evidence>
<gene>
    <name evidence="1" type="ORF">FJQ40_22005</name>
</gene>
<dbReference type="Proteomes" id="UP000533284">
    <property type="component" value="Unassembled WGS sequence"/>
</dbReference>
<accession>A0A2X7MTE8</accession>
<dbReference type="GO" id="GO:0006270">
    <property type="term" value="P:DNA replication initiation"/>
    <property type="evidence" value="ECO:0007669"/>
    <property type="project" value="InterPro"/>
</dbReference>
<sequence>MKNIAAQMINFDREQMRRIANNMPEQYDEKPQVQQVAQIINGVFSQLLATFPASLANRDQNELNEIRRQWVLAFRENGITTMEQVNAGMRVARRQNRPFLPSPGQFVAWCKQSGGALGITVDQVITEYWDWRNRSFEFTSSEHFPWSQPVMYHICVELRHRSTERQLTHGELAREAGDLLDMWERRVTEGKPVPPVRRAIAAPAAEHGPTPIQLLQAKYNRNKSNGMVRSGKEDNKE</sequence>
<dbReference type="Pfam" id="PF06992">
    <property type="entry name" value="Phage_lambda_P"/>
    <property type="match status" value="1"/>
</dbReference>
<dbReference type="RefSeq" id="WP_000788783.1">
    <property type="nucleotide sequence ID" value="NZ_CBCSKS010000060.1"/>
</dbReference>
<dbReference type="EMBL" id="AASDBN010000062">
    <property type="protein sequence ID" value="EFB1700030.1"/>
    <property type="molecule type" value="Genomic_DNA"/>
</dbReference>